<organism evidence="2 3">
    <name type="scientific">Steinernema hermaphroditum</name>
    <dbReference type="NCBI Taxonomy" id="289476"/>
    <lineage>
        <taxon>Eukaryota</taxon>
        <taxon>Metazoa</taxon>
        <taxon>Ecdysozoa</taxon>
        <taxon>Nematoda</taxon>
        <taxon>Chromadorea</taxon>
        <taxon>Rhabditida</taxon>
        <taxon>Tylenchina</taxon>
        <taxon>Panagrolaimomorpha</taxon>
        <taxon>Strongyloidoidea</taxon>
        <taxon>Steinernematidae</taxon>
        <taxon>Steinernema</taxon>
    </lineage>
</organism>
<evidence type="ECO:0000313" key="3">
    <source>
        <dbReference type="Proteomes" id="UP001175271"/>
    </source>
</evidence>
<dbReference type="EMBL" id="JAUCMV010000003">
    <property type="protein sequence ID" value="KAK0412786.1"/>
    <property type="molecule type" value="Genomic_DNA"/>
</dbReference>
<dbReference type="Proteomes" id="UP001175271">
    <property type="component" value="Unassembled WGS sequence"/>
</dbReference>
<dbReference type="AlphaFoldDB" id="A0AA39LWH8"/>
<comment type="caution">
    <text evidence="2">The sequence shown here is derived from an EMBL/GenBank/DDBJ whole genome shotgun (WGS) entry which is preliminary data.</text>
</comment>
<name>A0AA39LWH8_9BILA</name>
<gene>
    <name evidence="2" type="ORF">QR680_006409</name>
</gene>
<sequence length="170" mass="19222">MNSHVLRSAPPTTFFRPTFAFRVALYSANLFSHHNIVVAREPLPPLPRSLSGCTMAVVVPNLGLSPSAASFYCPYGSDGFHRFPYRYREDECHQEKVKHVWRRPSNLNRVWHAPNSVWRLSEDGRVHYGDGRHAKPLHALEALSFVSIVAAVQTVLFSLVLYIHVLSSNT</sequence>
<evidence type="ECO:0000313" key="2">
    <source>
        <dbReference type="EMBL" id="KAK0412786.1"/>
    </source>
</evidence>
<protein>
    <submittedName>
        <fullName evidence="2">Uncharacterized protein</fullName>
    </submittedName>
</protein>
<feature type="transmembrane region" description="Helical" evidence="1">
    <location>
        <begin position="142"/>
        <end position="165"/>
    </location>
</feature>
<proteinExistence type="predicted"/>
<evidence type="ECO:0000256" key="1">
    <source>
        <dbReference type="SAM" id="Phobius"/>
    </source>
</evidence>
<reference evidence="2" key="1">
    <citation type="submission" date="2023-06" db="EMBL/GenBank/DDBJ databases">
        <title>Genomic analysis of the entomopathogenic nematode Steinernema hermaphroditum.</title>
        <authorList>
            <person name="Schwarz E.M."/>
            <person name="Heppert J.K."/>
            <person name="Baniya A."/>
            <person name="Schwartz H.T."/>
            <person name="Tan C.-H."/>
            <person name="Antoshechkin I."/>
            <person name="Sternberg P.W."/>
            <person name="Goodrich-Blair H."/>
            <person name="Dillman A.R."/>
        </authorList>
    </citation>
    <scope>NUCLEOTIDE SEQUENCE</scope>
    <source>
        <strain evidence="2">PS9179</strain>
        <tissue evidence="2">Whole animal</tissue>
    </source>
</reference>
<accession>A0AA39LWH8</accession>
<keyword evidence="1" id="KW-0812">Transmembrane</keyword>
<keyword evidence="1" id="KW-1133">Transmembrane helix</keyword>
<keyword evidence="1" id="KW-0472">Membrane</keyword>
<keyword evidence="3" id="KW-1185">Reference proteome</keyword>